<dbReference type="InterPro" id="IPR011009">
    <property type="entry name" value="Kinase-like_dom_sf"/>
</dbReference>
<evidence type="ECO:0000256" key="11">
    <source>
        <dbReference type="ARBA" id="ARBA00048679"/>
    </source>
</evidence>
<keyword evidence="7" id="KW-0547">Nucleotide-binding</keyword>
<comment type="caution">
    <text evidence="14">The sequence shown here is derived from an EMBL/GenBank/DDBJ whole genome shotgun (WGS) entry which is preliminary data.</text>
</comment>
<feature type="compositionally biased region" description="Acidic residues" evidence="12">
    <location>
        <begin position="74"/>
        <end position="83"/>
    </location>
</feature>
<feature type="compositionally biased region" description="Polar residues" evidence="12">
    <location>
        <begin position="38"/>
        <end position="54"/>
    </location>
</feature>
<evidence type="ECO:0000256" key="5">
    <source>
        <dbReference type="ARBA" id="ARBA00022553"/>
    </source>
</evidence>
<dbReference type="PROSITE" id="PS00108">
    <property type="entry name" value="PROTEIN_KINASE_ST"/>
    <property type="match status" value="1"/>
</dbReference>
<feature type="compositionally biased region" description="Polar residues" evidence="12">
    <location>
        <begin position="1370"/>
        <end position="1381"/>
    </location>
</feature>
<evidence type="ECO:0000256" key="9">
    <source>
        <dbReference type="ARBA" id="ARBA00022840"/>
    </source>
</evidence>
<comment type="subcellular location">
    <subcellularLocation>
        <location evidence="1">Cytoplasm</location>
    </subcellularLocation>
</comment>
<dbReference type="RefSeq" id="XP_038788453.1">
    <property type="nucleotide sequence ID" value="XM_038928746.1"/>
</dbReference>
<feature type="compositionally biased region" description="Polar residues" evidence="12">
    <location>
        <begin position="603"/>
        <end position="619"/>
    </location>
</feature>
<dbReference type="GO" id="GO:0005524">
    <property type="term" value="F:ATP binding"/>
    <property type="evidence" value="ECO:0007669"/>
    <property type="project" value="UniProtKB-KW"/>
</dbReference>
<name>A0A8H7BBQ2_9PLEO</name>
<feature type="compositionally biased region" description="Acidic residues" evidence="12">
    <location>
        <begin position="163"/>
        <end position="177"/>
    </location>
</feature>
<feature type="region of interest" description="Disordered" evidence="12">
    <location>
        <begin position="163"/>
        <end position="191"/>
    </location>
</feature>
<feature type="region of interest" description="Disordered" evidence="12">
    <location>
        <begin position="1"/>
        <end position="96"/>
    </location>
</feature>
<dbReference type="Gene3D" id="1.10.510.10">
    <property type="entry name" value="Transferase(Phosphotransferase) domain 1"/>
    <property type="match status" value="1"/>
</dbReference>
<keyword evidence="6" id="KW-0808">Transferase</keyword>
<protein>
    <recommendedName>
        <fullName evidence="2">non-specific serine/threonine protein kinase</fullName>
        <ecNumber evidence="2">2.7.11.1</ecNumber>
    </recommendedName>
</protein>
<dbReference type="GeneID" id="62201924"/>
<feature type="compositionally biased region" description="Polar residues" evidence="12">
    <location>
        <begin position="61"/>
        <end position="73"/>
    </location>
</feature>
<evidence type="ECO:0000259" key="13">
    <source>
        <dbReference type="PROSITE" id="PS50011"/>
    </source>
</evidence>
<organism evidence="14 15">
    <name type="scientific">Alternaria burnsii</name>
    <dbReference type="NCBI Taxonomy" id="1187904"/>
    <lineage>
        <taxon>Eukaryota</taxon>
        <taxon>Fungi</taxon>
        <taxon>Dikarya</taxon>
        <taxon>Ascomycota</taxon>
        <taxon>Pezizomycotina</taxon>
        <taxon>Dothideomycetes</taxon>
        <taxon>Pleosporomycetidae</taxon>
        <taxon>Pleosporales</taxon>
        <taxon>Pleosporineae</taxon>
        <taxon>Pleosporaceae</taxon>
        <taxon>Alternaria</taxon>
        <taxon>Alternaria sect. Alternaria</taxon>
    </lineage>
</organism>
<keyword evidence="9" id="KW-0067">ATP-binding</keyword>
<evidence type="ECO:0000313" key="15">
    <source>
        <dbReference type="Proteomes" id="UP000596902"/>
    </source>
</evidence>
<sequence length="1678" mass="182668">MSADLFAEFGADSPSGQQQSRPVNTQVTTAPPAPSEFSFFNSLTNTPIPASLSQQPPPVDNNENFVSSCIQESTAEDNDDWGDFEGGTSTEPAPAAKQDLFAFTSPPVPQPPSNAWTVGSVTNDAFVSKSQSSCEPTQQTWQRAPIVKAKKSADPSVLFDAEDDFVDDDDDFGDFEGEQEHKAPSTAPVASSSALVDLLGDMSISQSRPPVSRGVNTVNASQIFEDQMATSKKSKIGFGASTRPERPVPKPAPPAQKEDDGWDEFDDWEASIPTKAPSKSGTMQSTTSAALPTTPAPILSPTIPDPQPSELPPTNVPPPGMLLSLFPSLFAEANEKLFKPMTAQPLPMRNKLLAEPTTIAYLQGYIILGNVAAHIIAGRKLRWKRDQHLSQGMRIGPASSRATSGMKLTGIDKGENMKEEREVSDVVRSWKEQVGRLRHVVSGANQIKAGSLDRGPDLQETMPVKTLKQSEGGIPARQACMLCGLKREERVTAADMATDDSFGEWWIDQVNMHRGSLPEEAPFNSFAQSQHLSEYAPLVKTKSTSSLLNWRTGPPPPIDTAKRLSIDAGQLDRMARSPIVSEHEHGLGSSGLRRIRQQPGPRQLQSTQRAASLNISTPPVSRHPSESAPTAPASPTFAFGEDLTRFPSESLHSFSFATQSEEFIHNRQNVLKRSIEFMRDRLGWAATNPGIANAQAKLSGDQEVQSMMELLTRANLIGQDGTGAHGLGALGPVTGPADMSGENPFEKGFTIDRSASPESMLEAARPPVHRVTTTDVIDTSSTPEARQEGVSPSTEIAPSALSTRAAAASPPPPPSQPARPQRAALKRTLTDVAPLTIQSQLHDALAQPYRVGDQEKISDLVSPTIIPTLPPSFSNAPGPHSAGSAPHGHGSRHAPAAQAIFTTETDTPWTITSANDLACLVFGVTRAEVRKLGILEVVREDRRKWLESKLRDPEVGSKNALSGASPATNNLKVGSGVTARLLSKAPSRVIAARKAQTDDGSGSSYYNAKKTGKLNHEHKGSRGVLLCGDVIPIQKRNGSTGSASLWVKEKRGSLIWVLEEIAEDVVYITVDDVGCVSKGWGATEAVFGSDRLRRGMDLKRLIPGIPRLRGTNTGALDYESIDEFRSYTARTSNSINIPVTVEAMPGEPTFRISSFPHIAGIIVLSSDDLKITSSNSVFSSALFGQPRPEGIHVSKLIPAFDKILHVMTDEDKIELVDGIVIPEHSFRRARALLAMREGSADAAAIFLRPSGLPALHRDGSEIMVDVQMRVVKSEKSPRFDENVIEEEDGSSKPTKGPELVYALWITYSRQLHAANHGIGPVTPLMSRPPSPRQPEPGQSNFSVPQEPESHQSQGTPPAVSLLTQQIQEAMRPNTPQETQTKAMAPPPVPVQEEPPKKKTINDFVVLEDMGQGAYGQVKLCRYKKVSSKKVVIKYVTKRRILVDTWTRDRRLGTVPLEIHVLDYLRRDGFKHPNIVEMADFFEDDINYYIEMIPHGLPGMDLFDYIELRVNMEEKECRKIFVQVAEAVHHLHTKAKVVHRDIKDENVVLDGEGNIKLIDFGSAAYIKSGPFDVFVGTIDYAAPEVLAGKAYRGKEQDVWALGILLYTIIYKENPFYSIDEIMDHDLRVPWVMSEESIDLVRLMLDRDVEKRITISMVLEHPWCKGAGAGAGSGVAGETA</sequence>
<dbReference type="GO" id="GO:0005737">
    <property type="term" value="C:cytoplasm"/>
    <property type="evidence" value="ECO:0007669"/>
    <property type="project" value="UniProtKB-SubCell"/>
</dbReference>
<dbReference type="EMBL" id="JAAABM010000004">
    <property type="protein sequence ID" value="KAF7678318.1"/>
    <property type="molecule type" value="Genomic_DNA"/>
</dbReference>
<evidence type="ECO:0000256" key="4">
    <source>
        <dbReference type="ARBA" id="ARBA00022527"/>
    </source>
</evidence>
<feature type="compositionally biased region" description="Low complexity" evidence="12">
    <location>
        <begin position="797"/>
        <end position="808"/>
    </location>
</feature>
<dbReference type="CDD" id="cd00130">
    <property type="entry name" value="PAS"/>
    <property type="match status" value="1"/>
</dbReference>
<dbReference type="PANTHER" id="PTHR42084:SF1">
    <property type="entry name" value="SERINE_THREONINE-PROTEIN KINASE PPK6"/>
    <property type="match status" value="1"/>
</dbReference>
<keyword evidence="15" id="KW-1185">Reference proteome</keyword>
<keyword evidence="8" id="KW-0418">Kinase</keyword>
<feature type="compositionally biased region" description="Low complexity" evidence="12">
    <location>
        <begin position="285"/>
        <end position="302"/>
    </location>
</feature>
<feature type="region of interest" description="Disordered" evidence="12">
    <location>
        <begin position="755"/>
        <end position="824"/>
    </location>
</feature>
<dbReference type="InterPro" id="IPR000719">
    <property type="entry name" value="Prot_kinase_dom"/>
</dbReference>
<accession>A0A8H7BBQ2</accession>
<dbReference type="CDD" id="cd14004">
    <property type="entry name" value="STKc_PASK"/>
    <property type="match status" value="1"/>
</dbReference>
<keyword evidence="4" id="KW-0723">Serine/threonine-protein kinase</keyword>
<evidence type="ECO:0000256" key="10">
    <source>
        <dbReference type="ARBA" id="ARBA00047899"/>
    </source>
</evidence>
<dbReference type="Pfam" id="PF00069">
    <property type="entry name" value="Pkinase"/>
    <property type="match status" value="1"/>
</dbReference>
<dbReference type="Gene3D" id="3.30.200.20">
    <property type="entry name" value="Phosphorylase Kinase, domain 1"/>
    <property type="match status" value="1"/>
</dbReference>
<feature type="region of interest" description="Disordered" evidence="12">
    <location>
        <begin position="1318"/>
        <end position="1358"/>
    </location>
</feature>
<comment type="catalytic activity">
    <reaction evidence="10">
        <text>L-threonyl-[protein] + ATP = O-phospho-L-threonyl-[protein] + ADP + H(+)</text>
        <dbReference type="Rhea" id="RHEA:46608"/>
        <dbReference type="Rhea" id="RHEA-COMP:11060"/>
        <dbReference type="Rhea" id="RHEA-COMP:11605"/>
        <dbReference type="ChEBI" id="CHEBI:15378"/>
        <dbReference type="ChEBI" id="CHEBI:30013"/>
        <dbReference type="ChEBI" id="CHEBI:30616"/>
        <dbReference type="ChEBI" id="CHEBI:61977"/>
        <dbReference type="ChEBI" id="CHEBI:456216"/>
        <dbReference type="EC" id="2.7.11.1"/>
    </reaction>
</comment>
<dbReference type="SUPFAM" id="SSF56112">
    <property type="entry name" value="Protein kinase-like (PK-like)"/>
    <property type="match status" value="1"/>
</dbReference>
<feature type="region of interest" description="Disordered" evidence="12">
    <location>
        <begin position="1370"/>
        <end position="1395"/>
    </location>
</feature>
<evidence type="ECO:0000313" key="14">
    <source>
        <dbReference type="EMBL" id="KAF7678318.1"/>
    </source>
</evidence>
<evidence type="ECO:0000256" key="7">
    <source>
        <dbReference type="ARBA" id="ARBA00022741"/>
    </source>
</evidence>
<evidence type="ECO:0000256" key="3">
    <source>
        <dbReference type="ARBA" id="ARBA00022490"/>
    </source>
</evidence>
<dbReference type="EC" id="2.7.11.1" evidence="2"/>
<dbReference type="FunFam" id="3.30.200.20:FF:000314">
    <property type="entry name" value="Serine/threonine protein kinase"/>
    <property type="match status" value="1"/>
</dbReference>
<dbReference type="SMART" id="SM00220">
    <property type="entry name" value="S_TKc"/>
    <property type="match status" value="1"/>
</dbReference>
<gene>
    <name evidence="14" type="ORF">GT037_003699</name>
</gene>
<keyword evidence="5" id="KW-0597">Phosphoprotein</keyword>
<dbReference type="Proteomes" id="UP000596902">
    <property type="component" value="Unassembled WGS sequence"/>
</dbReference>
<dbReference type="InterPro" id="IPR057213">
    <property type="entry name" value="DUF7891"/>
</dbReference>
<evidence type="ECO:0000256" key="2">
    <source>
        <dbReference type="ARBA" id="ARBA00012513"/>
    </source>
</evidence>
<feature type="compositionally biased region" description="Pro residues" evidence="12">
    <location>
        <begin position="303"/>
        <end position="313"/>
    </location>
</feature>
<dbReference type="GO" id="GO:0004674">
    <property type="term" value="F:protein serine/threonine kinase activity"/>
    <property type="evidence" value="ECO:0007669"/>
    <property type="project" value="UniProtKB-KW"/>
</dbReference>
<dbReference type="InterPro" id="IPR000014">
    <property type="entry name" value="PAS"/>
</dbReference>
<reference evidence="14" key="2">
    <citation type="submission" date="2020-08" db="EMBL/GenBank/DDBJ databases">
        <title>Draft Genome Sequence of Cumin Blight Pathogen Alternaria burnsii.</title>
        <authorList>
            <person name="Feng Z."/>
        </authorList>
    </citation>
    <scope>NUCLEOTIDE SEQUENCE</scope>
    <source>
        <strain evidence="14">CBS107.38</strain>
    </source>
</reference>
<dbReference type="Pfam" id="PF25421">
    <property type="entry name" value="DUF7891"/>
    <property type="match status" value="1"/>
</dbReference>
<evidence type="ECO:0000256" key="1">
    <source>
        <dbReference type="ARBA" id="ARBA00004496"/>
    </source>
</evidence>
<dbReference type="PANTHER" id="PTHR42084">
    <property type="entry name" value="YALI0E26631P"/>
    <property type="match status" value="1"/>
</dbReference>
<dbReference type="InterPro" id="IPR008271">
    <property type="entry name" value="Ser/Thr_kinase_AS"/>
</dbReference>
<evidence type="ECO:0000256" key="12">
    <source>
        <dbReference type="SAM" id="MobiDB-lite"/>
    </source>
</evidence>
<feature type="domain" description="Protein kinase" evidence="13">
    <location>
        <begin position="1403"/>
        <end position="1662"/>
    </location>
</feature>
<proteinExistence type="predicted"/>
<feature type="compositionally biased region" description="Polar residues" evidence="12">
    <location>
        <begin position="14"/>
        <end position="29"/>
    </location>
</feature>
<feature type="region of interest" description="Disordered" evidence="12">
    <location>
        <begin position="579"/>
        <end position="633"/>
    </location>
</feature>
<comment type="catalytic activity">
    <reaction evidence="11">
        <text>L-seryl-[protein] + ATP = O-phospho-L-seryl-[protein] + ADP + H(+)</text>
        <dbReference type="Rhea" id="RHEA:17989"/>
        <dbReference type="Rhea" id="RHEA-COMP:9863"/>
        <dbReference type="Rhea" id="RHEA-COMP:11604"/>
        <dbReference type="ChEBI" id="CHEBI:15378"/>
        <dbReference type="ChEBI" id="CHEBI:29999"/>
        <dbReference type="ChEBI" id="CHEBI:30616"/>
        <dbReference type="ChEBI" id="CHEBI:83421"/>
        <dbReference type="ChEBI" id="CHEBI:456216"/>
        <dbReference type="EC" id="2.7.11.1"/>
    </reaction>
</comment>
<feature type="compositionally biased region" description="Acidic residues" evidence="12">
    <location>
        <begin position="260"/>
        <end position="269"/>
    </location>
</feature>
<evidence type="ECO:0000256" key="6">
    <source>
        <dbReference type="ARBA" id="ARBA00022679"/>
    </source>
</evidence>
<feature type="compositionally biased region" description="Low complexity" evidence="12">
    <location>
        <begin position="771"/>
        <end position="782"/>
    </location>
</feature>
<feature type="region of interest" description="Disordered" evidence="12">
    <location>
        <begin position="237"/>
        <end position="313"/>
    </location>
</feature>
<keyword evidence="3" id="KW-0963">Cytoplasm</keyword>
<reference evidence="14" key="1">
    <citation type="submission" date="2020-01" db="EMBL/GenBank/DDBJ databases">
        <authorList>
            <person name="Feng Z.H.Z."/>
        </authorList>
    </citation>
    <scope>NUCLEOTIDE SEQUENCE</scope>
    <source>
        <strain evidence="14">CBS107.38</strain>
    </source>
</reference>
<evidence type="ECO:0000256" key="8">
    <source>
        <dbReference type="ARBA" id="ARBA00022777"/>
    </source>
</evidence>
<dbReference type="FunFam" id="1.10.510.10:FF:000320">
    <property type="entry name" value="Serine/threonine protein kinase"/>
    <property type="match status" value="1"/>
</dbReference>
<dbReference type="PROSITE" id="PS50011">
    <property type="entry name" value="PROTEIN_KINASE_DOM"/>
    <property type="match status" value="1"/>
</dbReference>